<accession>A0A117L1D0</accession>
<dbReference type="InterPro" id="IPR010839">
    <property type="entry name" value="AtuA_N"/>
</dbReference>
<dbReference type="Proteomes" id="UP000053911">
    <property type="component" value="Unassembled WGS sequence"/>
</dbReference>
<evidence type="ECO:0000313" key="3">
    <source>
        <dbReference type="Proteomes" id="UP000053911"/>
    </source>
</evidence>
<comment type="caution">
    <text evidence="2">The sequence shown here is derived from an EMBL/GenBank/DDBJ whole genome shotgun (WGS) entry which is preliminary data.</text>
</comment>
<sequence length="457" mass="50715">MIKLKEVKILSPTGHLGFTPIEEESFWKGVNKKPDFICADSGSCDIGPYPLGADVAASPEEWQKHDLELMLLASRELDVPMIIGSASDTGTNRGVNQFARIIKNLTKKHGLKPFKMATIYADVQKETLLKRLEKGDVIEGLHGRPPLNKEILNRTNHIVAVMGVEPYIKALEEGADVIIAGRSSDVAVFAAPALWSGIPEDIAFYAGKVLECASFVAEPFAGKESVLGILREDEVIIEPMSNYQRATPESVASHAMYERIDPFIEWLPGGYIDMRGCVYEAIDEKRTRVRGSKFYRTPEYKIKLEGSGKVGERCFMIVGIRDPYLIANLDKVIEWSRKKVKEKFGESGYGLYYHVYGINGVMGELEPIQNPRPHEVGIIVEGVAPNLEMAKELTYLAGRNFLYARLIGVKGTAGAAAFISDEVLVAHPAYEWTINHLVKVNDPLELFDIRFETVGGV</sequence>
<feature type="domain" description="Acyclic terpene utilisation N-terminal" evidence="1">
    <location>
        <begin position="7"/>
        <end position="416"/>
    </location>
</feature>
<evidence type="ECO:0000259" key="1">
    <source>
        <dbReference type="Pfam" id="PF07287"/>
    </source>
</evidence>
<organism evidence="2 3">
    <name type="scientific">Thermococcus sibiricus</name>
    <dbReference type="NCBI Taxonomy" id="172049"/>
    <lineage>
        <taxon>Archaea</taxon>
        <taxon>Methanobacteriati</taxon>
        <taxon>Methanobacteriota</taxon>
        <taxon>Thermococci</taxon>
        <taxon>Thermococcales</taxon>
        <taxon>Thermococcaceae</taxon>
        <taxon>Thermococcus</taxon>
    </lineage>
</organism>
<gene>
    <name evidence="2" type="ORF">XD54_1301</name>
</gene>
<name>A0A117L1D0_9EURY</name>
<dbReference type="AlphaFoldDB" id="A0A117L1D0"/>
<evidence type="ECO:0000313" key="2">
    <source>
        <dbReference type="EMBL" id="KUK17421.1"/>
    </source>
</evidence>
<dbReference type="OMA" id="HYGYPGR"/>
<dbReference type="GeneID" id="8096580"/>
<dbReference type="Pfam" id="PF07287">
    <property type="entry name" value="AtuA"/>
    <property type="match status" value="1"/>
</dbReference>
<proteinExistence type="predicted"/>
<dbReference type="PATRIC" id="fig|172049.5.peg.135"/>
<dbReference type="RefSeq" id="WP_015849838.1">
    <property type="nucleotide sequence ID" value="NZ_LGFD01000024.1"/>
</dbReference>
<protein>
    <recommendedName>
        <fullName evidence="1">Acyclic terpene utilisation N-terminal domain-containing protein</fullName>
    </recommendedName>
</protein>
<dbReference type="EMBL" id="LGFD01000024">
    <property type="protein sequence ID" value="KUK17421.1"/>
    <property type="molecule type" value="Genomic_DNA"/>
</dbReference>
<reference evidence="3" key="1">
    <citation type="journal article" date="2015" name="MBio">
        <title>Genome-Resolved Metagenomic Analysis Reveals Roles for Candidate Phyla and Other Microbial Community Members in Biogeochemical Transformations in Oil Reservoirs.</title>
        <authorList>
            <person name="Hu P."/>
            <person name="Tom L."/>
            <person name="Singh A."/>
            <person name="Thomas B.C."/>
            <person name="Baker B.J."/>
            <person name="Piceno Y.M."/>
            <person name="Andersen G.L."/>
            <person name="Banfield J.F."/>
        </authorList>
    </citation>
    <scope>NUCLEOTIDE SEQUENCE [LARGE SCALE GENOMIC DNA]</scope>
</reference>